<dbReference type="Gene3D" id="3.20.20.30">
    <property type="entry name" value="Luciferase-like domain"/>
    <property type="match status" value="1"/>
</dbReference>
<proteinExistence type="predicted"/>
<dbReference type="AlphaFoldDB" id="A0A7W7L553"/>
<dbReference type="GO" id="GO:0004497">
    <property type="term" value="F:monooxygenase activity"/>
    <property type="evidence" value="ECO:0007669"/>
    <property type="project" value="UniProtKB-KW"/>
</dbReference>
<dbReference type="PANTHER" id="PTHR30011">
    <property type="entry name" value="ALKANESULFONATE MONOOXYGENASE-RELATED"/>
    <property type="match status" value="1"/>
</dbReference>
<dbReference type="PANTHER" id="PTHR30011:SF16">
    <property type="entry name" value="C2H2 FINGER DOMAIN TRANSCRIPTION FACTOR (EUROFUNG)-RELATED"/>
    <property type="match status" value="1"/>
</dbReference>
<evidence type="ECO:0000256" key="3">
    <source>
        <dbReference type="ARBA" id="ARBA00023002"/>
    </source>
</evidence>
<evidence type="ECO:0000313" key="6">
    <source>
        <dbReference type="Proteomes" id="UP000560081"/>
    </source>
</evidence>
<keyword evidence="6" id="KW-1185">Reference proteome</keyword>
<keyword evidence="1" id="KW-0285">Flavoprotein</keyword>
<evidence type="ECO:0000313" key="5">
    <source>
        <dbReference type="EMBL" id="MBB4883872.1"/>
    </source>
</evidence>
<evidence type="ECO:0000256" key="1">
    <source>
        <dbReference type="ARBA" id="ARBA00022630"/>
    </source>
</evidence>
<dbReference type="EMBL" id="JACHMC010000001">
    <property type="protein sequence ID" value="MBB4883872.1"/>
    <property type="molecule type" value="Genomic_DNA"/>
</dbReference>
<sequence length="90" mass="9952">MLAHGVIDYHPTPVGPAEVVADHLQEWFEAGAVDGFWVSIDVYQDGIDAFVDQVVPELQRRGLYKTEHAGATLRENLGVPHQYGLDPRLG</sequence>
<dbReference type="GO" id="GO:0016705">
    <property type="term" value="F:oxidoreductase activity, acting on paired donors, with incorporation or reduction of molecular oxygen"/>
    <property type="evidence" value="ECO:0007669"/>
    <property type="project" value="InterPro"/>
</dbReference>
<keyword evidence="3" id="KW-0560">Oxidoreductase</keyword>
<dbReference type="SUPFAM" id="SSF51679">
    <property type="entry name" value="Bacterial luciferase-like"/>
    <property type="match status" value="1"/>
</dbReference>
<reference evidence="5 6" key="1">
    <citation type="submission" date="2020-08" db="EMBL/GenBank/DDBJ databases">
        <title>Sequencing the genomes of 1000 actinobacteria strains.</title>
        <authorList>
            <person name="Klenk H.-P."/>
        </authorList>
    </citation>
    <scope>NUCLEOTIDE SEQUENCE [LARGE SCALE GENOMIC DNA]</scope>
    <source>
        <strain evidence="5 6">DSM 19079</strain>
    </source>
</reference>
<dbReference type="RefSeq" id="WP_229667440.1">
    <property type="nucleotide sequence ID" value="NZ_BMLA01000007.1"/>
</dbReference>
<accession>A0A7W7L553</accession>
<organism evidence="5 6">
    <name type="scientific">Micrococcus flavus</name>
    <dbReference type="NCBI Taxonomy" id="384602"/>
    <lineage>
        <taxon>Bacteria</taxon>
        <taxon>Bacillati</taxon>
        <taxon>Actinomycetota</taxon>
        <taxon>Actinomycetes</taxon>
        <taxon>Micrococcales</taxon>
        <taxon>Micrococcaceae</taxon>
        <taxon>Micrococcus</taxon>
    </lineage>
</organism>
<name>A0A7W7L553_9MICC</name>
<dbReference type="Proteomes" id="UP000560081">
    <property type="component" value="Unassembled WGS sequence"/>
</dbReference>
<gene>
    <name evidence="5" type="ORF">BJ976_002223</name>
</gene>
<keyword evidence="2" id="KW-0288">FMN</keyword>
<dbReference type="InterPro" id="IPR036661">
    <property type="entry name" value="Luciferase-like_sf"/>
</dbReference>
<evidence type="ECO:0000256" key="4">
    <source>
        <dbReference type="ARBA" id="ARBA00023033"/>
    </source>
</evidence>
<evidence type="ECO:0000256" key="2">
    <source>
        <dbReference type="ARBA" id="ARBA00022643"/>
    </source>
</evidence>
<comment type="caution">
    <text evidence="5">The sequence shown here is derived from an EMBL/GenBank/DDBJ whole genome shotgun (WGS) entry which is preliminary data.</text>
</comment>
<keyword evidence="4 5" id="KW-0503">Monooxygenase</keyword>
<dbReference type="InterPro" id="IPR051260">
    <property type="entry name" value="Diverse_substr_monoxygenases"/>
</dbReference>
<protein>
    <submittedName>
        <fullName evidence="5">Alkanesulfonate monooxygenase SsuD/methylene tetrahydromethanopterin reductase-like flavin-dependent oxidoreductase (Luciferase family)</fullName>
    </submittedName>
</protein>